<evidence type="ECO:0000256" key="1">
    <source>
        <dbReference type="ARBA" id="ARBA00022614"/>
    </source>
</evidence>
<dbReference type="Proteomes" id="UP000037923">
    <property type="component" value="Unassembled WGS sequence"/>
</dbReference>
<keyword evidence="1" id="KW-0433">Leucine-rich repeat</keyword>
<dbReference type="PANTHER" id="PTHR46652:SF3">
    <property type="entry name" value="LEUCINE-RICH REPEAT-CONTAINING PROTEIN 9"/>
    <property type="match status" value="1"/>
</dbReference>
<protein>
    <recommendedName>
        <fullName evidence="5">Leucine-rich repeat protein (LRRP)</fullName>
    </recommendedName>
</protein>
<keyword evidence="4" id="KW-1185">Reference proteome</keyword>
<dbReference type="RefSeq" id="XP_015660364.1">
    <property type="nucleotide sequence ID" value="XM_015801744.1"/>
</dbReference>
<proteinExistence type="predicted"/>
<evidence type="ECO:0000313" key="3">
    <source>
        <dbReference type="EMBL" id="KPA81925.1"/>
    </source>
</evidence>
<comment type="caution">
    <text evidence="3">The sequence shown here is derived from an EMBL/GenBank/DDBJ whole genome shotgun (WGS) entry which is preliminary data.</text>
</comment>
<dbReference type="InterPro" id="IPR050836">
    <property type="entry name" value="SDS22/Internalin_LRR"/>
</dbReference>
<dbReference type="RefSeq" id="XP_015660365.1">
    <property type="nucleotide sequence ID" value="XM_015801745.1"/>
</dbReference>
<dbReference type="InterPro" id="IPR032675">
    <property type="entry name" value="LRR_dom_sf"/>
</dbReference>
<sequence length="515" mass="55814">MDVTSTERPRSTSCASILTALLKEFEDWHRHSATAQNNSLQKGSVQQSLLLERCDPVAQIVQIYGTRSNLAFLASHPRARLFAELLESRFSSNVFVTLAWKDDQLVSVIKPFGIETVAAALKPILWWLCRCALPICLDLGFLIGDVDLTELGDAKICRIVGGDALTSVTVSDKLVPVLQELALSAAAFVSLATAPSKLLRLQTLRLRNFSIAHLQVLRTVPHVEELHIHGTMGWLDVSQLDSACCLRQLYVSSTELLSISALLQCPRLELISVHSSSLRNVASITEIAHLRKAVIIEVALSELPNFASSKTLECIFVPWCRDLTTLSSLANCSNLSKIVASGSGVCSLDGLSSCPVLDSVDFSNCDRLFDLSPLCGAPQLRILCVSGSAVRNISGLAACPFLSELDVSWSSDLEDISPVSGAPFLHTVKAACSGVRVIEGLNSCKTLQYVYFNHCDHLHSLSPLAEAPSLCKVYAKGSGVCDVRGLETCQHLKVLDLTRCKNIAHVPAGLSHFLK</sequence>
<dbReference type="AlphaFoldDB" id="A0A0N0DWK4"/>
<organism evidence="3 4">
    <name type="scientific">Leptomonas pyrrhocoris</name>
    <name type="common">Firebug parasite</name>
    <dbReference type="NCBI Taxonomy" id="157538"/>
    <lineage>
        <taxon>Eukaryota</taxon>
        <taxon>Discoba</taxon>
        <taxon>Euglenozoa</taxon>
        <taxon>Kinetoplastea</taxon>
        <taxon>Metakinetoplastina</taxon>
        <taxon>Trypanosomatida</taxon>
        <taxon>Trypanosomatidae</taxon>
        <taxon>Leishmaniinae</taxon>
        <taxon>Leptomonas</taxon>
    </lineage>
</organism>
<dbReference type="SUPFAM" id="SSF52058">
    <property type="entry name" value="L domain-like"/>
    <property type="match status" value="1"/>
</dbReference>
<reference evidence="3 4" key="1">
    <citation type="submission" date="2015-07" db="EMBL/GenBank/DDBJ databases">
        <title>High-quality genome of monoxenous trypanosomatid Leptomonas pyrrhocoris.</title>
        <authorList>
            <person name="Flegontov P."/>
            <person name="Butenko A."/>
            <person name="Firsov S."/>
            <person name="Vlcek C."/>
            <person name="Logacheva M.D."/>
            <person name="Field M."/>
            <person name="Filatov D."/>
            <person name="Flegontova O."/>
            <person name="Gerasimov E."/>
            <person name="Jackson A.P."/>
            <person name="Kelly S."/>
            <person name="Opperdoes F."/>
            <person name="O'Reilly A."/>
            <person name="Votypka J."/>
            <person name="Yurchenko V."/>
            <person name="Lukes J."/>
        </authorList>
    </citation>
    <scope>NUCLEOTIDE SEQUENCE [LARGE SCALE GENOMIC DNA]</scope>
    <source>
        <strain evidence="3">H10</strain>
    </source>
</reference>
<dbReference type="EMBL" id="LGTL01000006">
    <property type="protein sequence ID" value="KPA81926.1"/>
    <property type="molecule type" value="Genomic_DNA"/>
</dbReference>
<dbReference type="GeneID" id="26904455"/>
<dbReference type="VEuPathDB" id="TriTrypDB:LpyrH10_06_5340"/>
<evidence type="ECO:0008006" key="5">
    <source>
        <dbReference type="Google" id="ProtNLM"/>
    </source>
</evidence>
<dbReference type="OMA" id="WCRNITT"/>
<gene>
    <name evidence="3" type="ORF">ABB37_04164</name>
</gene>
<dbReference type="Gene3D" id="3.80.10.10">
    <property type="entry name" value="Ribonuclease Inhibitor"/>
    <property type="match status" value="2"/>
</dbReference>
<dbReference type="EMBL" id="LGTL01000006">
    <property type="protein sequence ID" value="KPA81925.1"/>
    <property type="molecule type" value="Genomic_DNA"/>
</dbReference>
<dbReference type="PANTHER" id="PTHR46652">
    <property type="entry name" value="LEUCINE-RICH REPEAT AND IQ DOMAIN-CONTAINING PROTEIN 1-RELATED"/>
    <property type="match status" value="1"/>
</dbReference>
<name>A0A0N0DWK4_LEPPY</name>
<accession>A0A0N0DWK4</accession>
<keyword evidence="2" id="KW-0677">Repeat</keyword>
<dbReference type="OrthoDB" id="261100at2759"/>
<evidence type="ECO:0000256" key="2">
    <source>
        <dbReference type="ARBA" id="ARBA00022737"/>
    </source>
</evidence>
<evidence type="ECO:0000313" key="4">
    <source>
        <dbReference type="Proteomes" id="UP000037923"/>
    </source>
</evidence>